<dbReference type="PANTHER" id="PTHR24416">
    <property type="entry name" value="TYROSINE-PROTEIN KINASE RECEPTOR"/>
    <property type="match status" value="1"/>
</dbReference>
<dbReference type="Gene3D" id="1.10.510.10">
    <property type="entry name" value="Transferase(Phosphotransferase) domain 1"/>
    <property type="match status" value="1"/>
</dbReference>
<evidence type="ECO:0000256" key="22">
    <source>
        <dbReference type="RuleBase" id="RU000312"/>
    </source>
</evidence>
<evidence type="ECO:0000256" key="1">
    <source>
        <dbReference type="ARBA" id="ARBA00001936"/>
    </source>
</evidence>
<dbReference type="GO" id="GO:0005009">
    <property type="term" value="F:insulin receptor activity"/>
    <property type="evidence" value="ECO:0007669"/>
    <property type="project" value="TreeGrafter"/>
</dbReference>
<dbReference type="InterPro" id="IPR011009">
    <property type="entry name" value="Kinase-like_dom_sf"/>
</dbReference>
<comment type="cofactor">
    <cofactor evidence="1">
        <name>Mn(2+)</name>
        <dbReference type="ChEBI" id="CHEBI:29035"/>
    </cofactor>
</comment>
<dbReference type="Gene3D" id="2.60.40.10">
    <property type="entry name" value="Immunoglobulins"/>
    <property type="match status" value="3"/>
</dbReference>
<dbReference type="InterPro" id="IPR006212">
    <property type="entry name" value="Furin_repeat"/>
</dbReference>
<comment type="similarity">
    <text evidence="22">Belongs to the protein kinase superfamily. Tyr protein kinase family. Insulin receptor subfamily.</text>
</comment>
<feature type="domain" description="Fibronectin type-III" evidence="24">
    <location>
        <begin position="543"/>
        <end position="659"/>
    </location>
</feature>
<evidence type="ECO:0000256" key="12">
    <source>
        <dbReference type="ARBA" id="ARBA00022840"/>
    </source>
</evidence>
<evidence type="ECO:0000313" key="25">
    <source>
        <dbReference type="EMBL" id="GFQ79550.1"/>
    </source>
</evidence>
<evidence type="ECO:0000256" key="18">
    <source>
        <dbReference type="ARBA" id="ARBA00023180"/>
    </source>
</evidence>
<dbReference type="InterPro" id="IPR036116">
    <property type="entry name" value="FN3_sf"/>
</dbReference>
<dbReference type="InterPro" id="IPR001245">
    <property type="entry name" value="Ser-Thr/Tyr_kinase_cat_dom"/>
</dbReference>
<dbReference type="Pfam" id="PF07714">
    <property type="entry name" value="PK_Tyr_Ser-Thr"/>
    <property type="match status" value="1"/>
</dbReference>
<keyword evidence="11" id="KW-0418">Kinase</keyword>
<dbReference type="InterPro" id="IPR020635">
    <property type="entry name" value="Tyr_kinase_cat_dom"/>
</dbReference>
<dbReference type="InterPro" id="IPR003961">
    <property type="entry name" value="FN3_dom"/>
</dbReference>
<dbReference type="GO" id="GO:0051897">
    <property type="term" value="P:positive regulation of phosphatidylinositol 3-kinase/protein kinase B signal transduction"/>
    <property type="evidence" value="ECO:0007669"/>
    <property type="project" value="TreeGrafter"/>
</dbReference>
<comment type="catalytic activity">
    <reaction evidence="20 22">
        <text>L-tyrosyl-[protein] + ATP = O-phospho-L-tyrosyl-[protein] + ADP + H(+)</text>
        <dbReference type="Rhea" id="RHEA:10596"/>
        <dbReference type="Rhea" id="RHEA-COMP:10136"/>
        <dbReference type="Rhea" id="RHEA-COMP:20101"/>
        <dbReference type="ChEBI" id="CHEBI:15378"/>
        <dbReference type="ChEBI" id="CHEBI:30616"/>
        <dbReference type="ChEBI" id="CHEBI:46858"/>
        <dbReference type="ChEBI" id="CHEBI:61978"/>
        <dbReference type="ChEBI" id="CHEBI:456216"/>
        <dbReference type="EC" id="2.7.10.1"/>
    </reaction>
</comment>
<evidence type="ECO:0000313" key="26">
    <source>
        <dbReference type="Proteomes" id="UP000887116"/>
    </source>
</evidence>
<dbReference type="SMART" id="SM00219">
    <property type="entry name" value="TyrKc"/>
    <property type="match status" value="1"/>
</dbReference>
<dbReference type="OrthoDB" id="5809444at2759"/>
<dbReference type="PANTHER" id="PTHR24416:SF525">
    <property type="entry name" value="INSULIN-LIKE RECEPTOR"/>
    <property type="match status" value="1"/>
</dbReference>
<evidence type="ECO:0000256" key="7">
    <source>
        <dbReference type="ARBA" id="ARBA00022723"/>
    </source>
</evidence>
<comment type="caution">
    <text evidence="25">The sequence shown here is derived from an EMBL/GenBank/DDBJ whole genome shotgun (WGS) entry which is preliminary data.</text>
</comment>
<dbReference type="InterPro" id="IPR009030">
    <property type="entry name" value="Growth_fac_rcpt_cys_sf"/>
</dbReference>
<sequence>MICKRLPSMYGILSWFFQPNFLAQALFTVEAIFTQGGAVMGRGPLPPLVALVLLCLCWSPTGVTQKPERVEKVCKSVDIRNKVENLKKLENCTVIEGYLQILLIDNGQAQDYDGLSFPDLVEITDYLLLYRAFGLNSIGKLFPNLSVIRGNELFHNYAFVVFEMYHLQEIGLSKLTDILRGSVRIEKNPGLCYVETIDWDLIAREGKGGHFIKANKKAAECPNTCPENDQCPESPEKSHRLCWNSQHCQKVCCKTDCEHNATCYNSTHCCHPECLGGCYGPLSSDCIACKHVMYYDEKYGKRCMKKCPSNLYEFMGRRCVQEDECKNYTITDLKSEDSQEERSSSDRKVYFKPFKNKCMQECPPGFVVDDNNPHVCKRCDAKCPKICAGMTVDHVGAAQNYRGCTRINGSLEIHIQGGSNVIKELEENMNMIEQIDGYLKIARSFPLVSLNFLKSLTTIRGEQLDKKNYALLILDNQNLQELWDWQNRKSKLKILNGKIFFHFNSKLCPSKIQELKKYAETVDWDDRDVSPSSNGDRVACDVTNMNVTVQSLTPSVVRVKWESFHKQLYDERSLLGYVIYYREALYQNISIFEGRDACGTDAWTVRDVEVVEDSNNYITHHITDLKPFTQYALYIRTYTTASGRQGAQSSIVYFKTEPDTPTPPVNIKARSTLHGEIVISWKPPKHPNGNVTYYIVEGIYEEDTSYFLAQRNYCLEPIAFPEYKKSLYDDESKHVGYFDNATTSSMDSSEEEDCCPCTKDHRTLGIDDDDAEFQIHFEDFLHNKVYIKNPDITRSRRHIPASTSKEVTTVKATSDNYSIYPSAEPIDGDRYSNGSLLQFRRLVYHHTFLVVSTLRHFTEYTIEIRACQDNRPNMRTDPCSTKAITSVRTLHLAGADDIRSSSVQIQTENVTSYSGFVKWEEPKESNGIIIAYTLEYKRLNGENYKPKRICVTRNSYLPRNGYYLSELPPGNYSLRIRATSLAGHGNWTQHVYFHIMAASDNITMETALAVGIVFFIALAIGCVYGVYRWKLSPRIPDYVDYASVNPEYMSSNLVYTADEWEIEREKIQLLEELGQGSFGMVYKGTVKDLNGNSFTPCAAKTVNESASLRERIEFLQEASVMKAFNCHHVIKLLGVVSKGQPTLVIMELMTNGDLKTYLRSHRPDSEDNPGQPPPTLKQILQMAAEIADGMAYLAAKKFVHRDLAARNCMVAEDLTVKIGDFGMTRDIYETDYYRKGGKGLLPVRWMSPESLKDGIFDSRTDVWSYGVVLWEMATLASQPYQGLSNEDVLNFVIRGGSMEKPEDCPEELDNLMKMCWDKSPKSRPTFVEIVQMLSPHVNAKFCSVSYCFSQRHLTNSVDIEDVATPNTPLRSSIREEDLNEEQIYRYFPSVTQLPEDNANGDGPVNVDVEEEPTTTMDSITGADSIVETDSVAVGINSSEGSKAISINYSDGSKGSKISTLSNGSVANGHVAFARKVYVQVFEDKNTFH</sequence>
<keyword evidence="4" id="KW-0808">Transferase</keyword>
<dbReference type="PROSITE" id="PS50011">
    <property type="entry name" value="PROTEIN_KINASE_DOM"/>
    <property type="match status" value="1"/>
</dbReference>
<dbReference type="PROSITE" id="PS50853">
    <property type="entry name" value="FN3"/>
    <property type="match status" value="2"/>
</dbReference>
<dbReference type="SUPFAM" id="SSF49265">
    <property type="entry name" value="Fibronectin type III"/>
    <property type="match status" value="3"/>
</dbReference>
<gene>
    <name evidence="25" type="ORF">TNCT_648751</name>
</gene>
<comment type="subcellular location">
    <subcellularLocation>
        <location evidence="2">Membrane</location>
        <topology evidence="2">Single-pass type I membrane protein</topology>
    </subcellularLocation>
</comment>
<dbReference type="FunFam" id="3.30.200.20:FF:000026">
    <property type="entry name" value="Tyrosine-protein kinase receptor"/>
    <property type="match status" value="1"/>
</dbReference>
<dbReference type="InterPro" id="IPR017441">
    <property type="entry name" value="Protein_kinase_ATP_BS"/>
</dbReference>
<keyword evidence="13" id="KW-1133">Transmembrane helix</keyword>
<dbReference type="EMBL" id="BMAO01012194">
    <property type="protein sequence ID" value="GFQ79550.1"/>
    <property type="molecule type" value="Genomic_DNA"/>
</dbReference>
<evidence type="ECO:0000256" key="10">
    <source>
        <dbReference type="ARBA" id="ARBA00022741"/>
    </source>
</evidence>
<keyword evidence="5" id="KW-0165">Cleavage on pair of basic residues</keyword>
<dbReference type="CDD" id="cd05032">
    <property type="entry name" value="PTKc_InsR_like"/>
    <property type="match status" value="1"/>
</dbReference>
<dbReference type="InterPro" id="IPR050122">
    <property type="entry name" value="RTK"/>
</dbReference>
<evidence type="ECO:0000256" key="8">
    <source>
        <dbReference type="ARBA" id="ARBA00022729"/>
    </source>
</evidence>
<dbReference type="GO" id="GO:0043410">
    <property type="term" value="P:positive regulation of MAPK cascade"/>
    <property type="evidence" value="ECO:0007669"/>
    <property type="project" value="TreeGrafter"/>
</dbReference>
<dbReference type="GO" id="GO:0005899">
    <property type="term" value="C:insulin receptor complex"/>
    <property type="evidence" value="ECO:0007669"/>
    <property type="project" value="TreeGrafter"/>
</dbReference>
<protein>
    <recommendedName>
        <fullName evidence="22">Tyrosine-protein kinase receptor</fullName>
        <ecNumber evidence="22">2.7.10.1</ecNumber>
    </recommendedName>
</protein>
<evidence type="ECO:0000256" key="3">
    <source>
        <dbReference type="ARBA" id="ARBA00022553"/>
    </source>
</evidence>
<evidence type="ECO:0000256" key="16">
    <source>
        <dbReference type="ARBA" id="ARBA00023157"/>
    </source>
</evidence>
<dbReference type="SMART" id="SM00060">
    <property type="entry name" value="FN3"/>
    <property type="match status" value="3"/>
</dbReference>
<evidence type="ECO:0000256" key="14">
    <source>
        <dbReference type="ARBA" id="ARBA00023136"/>
    </source>
</evidence>
<keyword evidence="15" id="KW-0829">Tyrosine-protein kinase</keyword>
<dbReference type="InterPro" id="IPR006211">
    <property type="entry name" value="Furin-like_Cys-rich_dom"/>
</dbReference>
<keyword evidence="3 22" id="KW-0597">Phosphoprotein</keyword>
<dbReference type="FunFam" id="1.10.510.10:FF:000528">
    <property type="entry name" value="Tyrosine-protein kinase receptor"/>
    <property type="match status" value="1"/>
</dbReference>
<keyword evidence="16" id="KW-1015">Disulfide bond</keyword>
<dbReference type="PROSITE" id="PS00239">
    <property type="entry name" value="RECEPTOR_TYR_KIN_II"/>
    <property type="match status" value="1"/>
</dbReference>
<dbReference type="FunFam" id="3.80.20.20:FF:000001">
    <property type="entry name" value="Tyrosine-protein kinase receptor"/>
    <property type="match status" value="1"/>
</dbReference>
<dbReference type="Gene3D" id="3.30.200.20">
    <property type="entry name" value="Phosphorylase Kinase, domain 1"/>
    <property type="match status" value="1"/>
</dbReference>
<dbReference type="PRINTS" id="PR00109">
    <property type="entry name" value="TYRKINASE"/>
</dbReference>
<keyword evidence="7" id="KW-0479">Metal-binding</keyword>
<evidence type="ECO:0000259" key="24">
    <source>
        <dbReference type="PROSITE" id="PS50853"/>
    </source>
</evidence>
<dbReference type="InterPro" id="IPR002011">
    <property type="entry name" value="Tyr_kinase_rcpt_2_CS"/>
</dbReference>
<proteinExistence type="inferred from homology"/>
<keyword evidence="17 22" id="KW-0675">Receptor</keyword>
<evidence type="ECO:0000256" key="4">
    <source>
        <dbReference type="ARBA" id="ARBA00022679"/>
    </source>
</evidence>
<dbReference type="GO" id="GO:0043560">
    <property type="term" value="F:insulin receptor substrate binding"/>
    <property type="evidence" value="ECO:0007669"/>
    <property type="project" value="TreeGrafter"/>
</dbReference>
<dbReference type="EC" id="2.7.10.1" evidence="22"/>
<keyword evidence="14" id="KW-0472">Membrane</keyword>
<feature type="domain" description="Protein kinase" evidence="23">
    <location>
        <begin position="1067"/>
        <end position="1337"/>
    </location>
</feature>
<dbReference type="InterPro" id="IPR036941">
    <property type="entry name" value="Rcpt_L-dom_sf"/>
</dbReference>
<dbReference type="InterPro" id="IPR013783">
    <property type="entry name" value="Ig-like_fold"/>
</dbReference>
<dbReference type="GO" id="GO:0030424">
    <property type="term" value="C:axon"/>
    <property type="evidence" value="ECO:0007669"/>
    <property type="project" value="TreeGrafter"/>
</dbReference>
<keyword evidence="19" id="KW-0464">Manganese</keyword>
<dbReference type="CDD" id="cd00063">
    <property type="entry name" value="FN3"/>
    <property type="match status" value="3"/>
</dbReference>
<dbReference type="Pfam" id="PF00041">
    <property type="entry name" value="fn3"/>
    <property type="match status" value="1"/>
</dbReference>
<feature type="binding site" evidence="21">
    <location>
        <position position="1100"/>
    </location>
    <ligand>
        <name>ATP</name>
        <dbReference type="ChEBI" id="CHEBI:30616"/>
    </ligand>
</feature>
<keyword evidence="6 22" id="KW-0812">Transmembrane</keyword>
<keyword evidence="8" id="KW-0732">Signal</keyword>
<name>A0A8X6KLC4_TRICU</name>
<dbReference type="CDD" id="cd00064">
    <property type="entry name" value="FU"/>
    <property type="match status" value="1"/>
</dbReference>
<evidence type="ECO:0000256" key="11">
    <source>
        <dbReference type="ARBA" id="ARBA00022777"/>
    </source>
</evidence>
<keyword evidence="9" id="KW-0677">Repeat</keyword>
<dbReference type="GO" id="GO:0042593">
    <property type="term" value="P:glucose homeostasis"/>
    <property type="evidence" value="ECO:0007669"/>
    <property type="project" value="TreeGrafter"/>
</dbReference>
<keyword evidence="12 21" id="KW-0067">ATP-binding</keyword>
<dbReference type="PROSITE" id="PS00109">
    <property type="entry name" value="PROTEIN_KINASE_TYR"/>
    <property type="match status" value="1"/>
</dbReference>
<dbReference type="PROSITE" id="PS00107">
    <property type="entry name" value="PROTEIN_KINASE_ATP"/>
    <property type="match status" value="1"/>
</dbReference>
<keyword evidence="10 21" id="KW-0547">Nucleotide-binding</keyword>
<evidence type="ECO:0000256" key="21">
    <source>
        <dbReference type="PROSITE-ProRule" id="PRU10141"/>
    </source>
</evidence>
<dbReference type="GO" id="GO:0046872">
    <property type="term" value="F:metal ion binding"/>
    <property type="evidence" value="ECO:0007669"/>
    <property type="project" value="UniProtKB-KW"/>
</dbReference>
<organism evidence="25 26">
    <name type="scientific">Trichonephila clavata</name>
    <name type="common">Joro spider</name>
    <name type="synonym">Nephila clavata</name>
    <dbReference type="NCBI Taxonomy" id="2740835"/>
    <lineage>
        <taxon>Eukaryota</taxon>
        <taxon>Metazoa</taxon>
        <taxon>Ecdysozoa</taxon>
        <taxon>Arthropoda</taxon>
        <taxon>Chelicerata</taxon>
        <taxon>Arachnida</taxon>
        <taxon>Araneae</taxon>
        <taxon>Araneomorphae</taxon>
        <taxon>Entelegynae</taxon>
        <taxon>Araneoidea</taxon>
        <taxon>Nephilidae</taxon>
        <taxon>Trichonephila</taxon>
    </lineage>
</organism>
<dbReference type="GO" id="GO:0005524">
    <property type="term" value="F:ATP binding"/>
    <property type="evidence" value="ECO:0007669"/>
    <property type="project" value="UniProtKB-UniRule"/>
</dbReference>
<accession>A0A8X6KLC4</accession>
<dbReference type="InterPro" id="IPR000719">
    <property type="entry name" value="Prot_kinase_dom"/>
</dbReference>
<dbReference type="Pfam" id="PF00757">
    <property type="entry name" value="Furin-like"/>
    <property type="match status" value="1"/>
</dbReference>
<dbReference type="Gene3D" id="2.10.220.10">
    <property type="entry name" value="Hormone Receptor, Insulin-like Growth Factor Receptor 1, Chain A, domain 2"/>
    <property type="match status" value="1"/>
</dbReference>
<dbReference type="InterPro" id="IPR008266">
    <property type="entry name" value="Tyr_kinase_AS"/>
</dbReference>
<feature type="domain" description="Fibronectin type-III" evidence="24">
    <location>
        <begin position="899"/>
        <end position="998"/>
    </location>
</feature>
<dbReference type="SUPFAM" id="SSF52058">
    <property type="entry name" value="L domain-like"/>
    <property type="match status" value="2"/>
</dbReference>
<reference evidence="25" key="1">
    <citation type="submission" date="2020-07" db="EMBL/GenBank/DDBJ databases">
        <title>Multicomponent nature underlies the extraordinary mechanical properties of spider dragline silk.</title>
        <authorList>
            <person name="Kono N."/>
            <person name="Nakamura H."/>
            <person name="Mori M."/>
            <person name="Yoshida Y."/>
            <person name="Ohtoshi R."/>
            <person name="Malay A.D."/>
            <person name="Moran D.A.P."/>
            <person name="Tomita M."/>
            <person name="Numata K."/>
            <person name="Arakawa K."/>
        </authorList>
    </citation>
    <scope>NUCLEOTIDE SEQUENCE</scope>
</reference>
<evidence type="ECO:0000256" key="5">
    <source>
        <dbReference type="ARBA" id="ARBA00022685"/>
    </source>
</evidence>
<evidence type="ECO:0000256" key="19">
    <source>
        <dbReference type="ARBA" id="ARBA00023211"/>
    </source>
</evidence>
<evidence type="ECO:0000256" key="9">
    <source>
        <dbReference type="ARBA" id="ARBA00022737"/>
    </source>
</evidence>
<dbReference type="Gene3D" id="3.80.20.20">
    <property type="entry name" value="Receptor L-domain"/>
    <property type="match status" value="2"/>
</dbReference>
<evidence type="ECO:0000256" key="6">
    <source>
        <dbReference type="ARBA" id="ARBA00022692"/>
    </source>
</evidence>
<keyword evidence="26" id="KW-1185">Reference proteome</keyword>
<evidence type="ECO:0000256" key="2">
    <source>
        <dbReference type="ARBA" id="ARBA00004479"/>
    </source>
</evidence>
<evidence type="ECO:0000256" key="15">
    <source>
        <dbReference type="ARBA" id="ARBA00023137"/>
    </source>
</evidence>
<dbReference type="SUPFAM" id="SSF57184">
    <property type="entry name" value="Growth factor receptor domain"/>
    <property type="match status" value="1"/>
</dbReference>
<evidence type="ECO:0000256" key="20">
    <source>
        <dbReference type="ARBA" id="ARBA00051243"/>
    </source>
</evidence>
<dbReference type="Pfam" id="PF01030">
    <property type="entry name" value="Recep_L_domain"/>
    <property type="match status" value="2"/>
</dbReference>
<keyword evidence="18" id="KW-0325">Glycoprotein</keyword>
<dbReference type="Proteomes" id="UP000887116">
    <property type="component" value="Unassembled WGS sequence"/>
</dbReference>
<evidence type="ECO:0000256" key="17">
    <source>
        <dbReference type="ARBA" id="ARBA00023170"/>
    </source>
</evidence>
<dbReference type="InterPro" id="IPR000494">
    <property type="entry name" value="Rcpt_L-dom"/>
</dbReference>
<dbReference type="SUPFAM" id="SSF56112">
    <property type="entry name" value="Protein kinase-like (PK-like)"/>
    <property type="match status" value="1"/>
</dbReference>
<dbReference type="SMART" id="SM00261">
    <property type="entry name" value="FU"/>
    <property type="match status" value="1"/>
</dbReference>
<evidence type="ECO:0000256" key="13">
    <source>
        <dbReference type="ARBA" id="ARBA00022989"/>
    </source>
</evidence>
<evidence type="ECO:0000259" key="23">
    <source>
        <dbReference type="PROSITE" id="PS50011"/>
    </source>
</evidence>